<evidence type="ECO:0000259" key="2">
    <source>
        <dbReference type="Pfam" id="PF00144"/>
    </source>
</evidence>
<organism evidence="3 4">
    <name type="scientific">Rhodocytophaga rosea</name>
    <dbReference type="NCBI Taxonomy" id="2704465"/>
    <lineage>
        <taxon>Bacteria</taxon>
        <taxon>Pseudomonadati</taxon>
        <taxon>Bacteroidota</taxon>
        <taxon>Cytophagia</taxon>
        <taxon>Cytophagales</taxon>
        <taxon>Rhodocytophagaceae</taxon>
        <taxon>Rhodocytophaga</taxon>
    </lineage>
</organism>
<keyword evidence="4" id="KW-1185">Reference proteome</keyword>
<dbReference type="KEGG" id="rhoz:GXP67_32065"/>
<protein>
    <submittedName>
        <fullName evidence="3">Beta-lactamase family protein</fullName>
    </submittedName>
</protein>
<accession>A0A6C0GS78</accession>
<dbReference type="InterPro" id="IPR001466">
    <property type="entry name" value="Beta-lactam-related"/>
</dbReference>
<dbReference type="InterPro" id="IPR050491">
    <property type="entry name" value="AmpC-like"/>
</dbReference>
<dbReference type="SUPFAM" id="SSF56601">
    <property type="entry name" value="beta-lactamase/transpeptidase-like"/>
    <property type="match status" value="1"/>
</dbReference>
<name>A0A6C0GS78_9BACT</name>
<feature type="chain" id="PRO_5025510063" evidence="1">
    <location>
        <begin position="28"/>
        <end position="473"/>
    </location>
</feature>
<dbReference type="PANTHER" id="PTHR46825">
    <property type="entry name" value="D-ALANYL-D-ALANINE-CARBOXYPEPTIDASE/ENDOPEPTIDASE AMPH"/>
    <property type="match status" value="1"/>
</dbReference>
<feature type="domain" description="Beta-lactamase-related" evidence="2">
    <location>
        <begin position="49"/>
        <end position="351"/>
    </location>
</feature>
<evidence type="ECO:0000256" key="1">
    <source>
        <dbReference type="SAM" id="SignalP"/>
    </source>
</evidence>
<keyword evidence="1" id="KW-0732">Signal</keyword>
<reference evidence="3 4" key="1">
    <citation type="submission" date="2020-01" db="EMBL/GenBank/DDBJ databases">
        <authorList>
            <person name="Kim M.K."/>
        </authorList>
    </citation>
    <scope>NUCLEOTIDE SEQUENCE [LARGE SCALE GENOMIC DNA]</scope>
    <source>
        <strain evidence="3 4">172606-1</strain>
    </source>
</reference>
<dbReference type="AlphaFoldDB" id="A0A6C0GS78"/>
<gene>
    <name evidence="3" type="ORF">GXP67_32065</name>
</gene>
<dbReference type="Pfam" id="PF00144">
    <property type="entry name" value="Beta-lactamase"/>
    <property type="match status" value="1"/>
</dbReference>
<dbReference type="Gene3D" id="3.40.710.10">
    <property type="entry name" value="DD-peptidase/beta-lactamase superfamily"/>
    <property type="match status" value="1"/>
</dbReference>
<proteinExistence type="predicted"/>
<dbReference type="EMBL" id="CP048222">
    <property type="protein sequence ID" value="QHT70955.1"/>
    <property type="molecule type" value="Genomic_DNA"/>
</dbReference>
<sequence>MYKYSSQILLVFICLAAILLETHTASAQSIDAKTKAYIDSLTAATFTADQPGGVLLVAKKGVPVYRKAFGLANVELKVPNQPEYKFRIGSITKQFTAVAVLQLVQQGELSLTDDIRKYLPTFNTHGETITIEQLLTHTSGIQSYTSKQDFESKMRLDFSQEEMLKYFMDDSLNFEPNTNFLYNNSGYYLLGMLIEKASGLSYEQYLQKNIWQPLGMTNTLLGTYDQVIPDMASGYDPGPDGSFKPGVYLSFSQPFSAGAIISTVDDLLKWDHALYTDKLLPQSLLQKAWTAYKISDGRATGYGYGWGIGAYKDVTLLQHGGGIPGFICLGIRIPEEQVYAILLTNAGGAKDPGIIMPIALRVAGREITMPTPVSLSASKLQQYTGAFEVPGAPAGINEVFTLSGDTLISNIGEFRKLKFWPVGKDRFFTKEMYSYLQFVRDEKGKINAIEYSSLYRGDMINRQKKISQAVVSK</sequence>
<dbReference type="PANTHER" id="PTHR46825:SF9">
    <property type="entry name" value="BETA-LACTAMASE-RELATED DOMAIN-CONTAINING PROTEIN"/>
    <property type="match status" value="1"/>
</dbReference>
<feature type="signal peptide" evidence="1">
    <location>
        <begin position="1"/>
        <end position="27"/>
    </location>
</feature>
<dbReference type="Proteomes" id="UP000480178">
    <property type="component" value="Chromosome"/>
</dbReference>
<dbReference type="RefSeq" id="WP_162446898.1">
    <property type="nucleotide sequence ID" value="NZ_CP048222.1"/>
</dbReference>
<evidence type="ECO:0000313" key="3">
    <source>
        <dbReference type="EMBL" id="QHT70955.1"/>
    </source>
</evidence>
<evidence type="ECO:0000313" key="4">
    <source>
        <dbReference type="Proteomes" id="UP000480178"/>
    </source>
</evidence>
<dbReference type="InterPro" id="IPR012338">
    <property type="entry name" value="Beta-lactam/transpept-like"/>
</dbReference>